<evidence type="ECO:0000313" key="1">
    <source>
        <dbReference type="EMBL" id="CAG7724528.1"/>
    </source>
</evidence>
<dbReference type="Proteomes" id="UP000708208">
    <property type="component" value="Unassembled WGS sequence"/>
</dbReference>
<reference evidence="1" key="1">
    <citation type="submission" date="2021-06" db="EMBL/GenBank/DDBJ databases">
        <authorList>
            <person name="Hodson N. C."/>
            <person name="Mongue J. A."/>
            <person name="Jaron S. K."/>
        </authorList>
    </citation>
    <scope>NUCLEOTIDE SEQUENCE</scope>
</reference>
<comment type="caution">
    <text evidence="1">The sequence shown here is derived from an EMBL/GenBank/DDBJ whole genome shotgun (WGS) entry which is preliminary data.</text>
</comment>
<proteinExistence type="predicted"/>
<organism evidence="1 2">
    <name type="scientific">Allacma fusca</name>
    <dbReference type="NCBI Taxonomy" id="39272"/>
    <lineage>
        <taxon>Eukaryota</taxon>
        <taxon>Metazoa</taxon>
        <taxon>Ecdysozoa</taxon>
        <taxon>Arthropoda</taxon>
        <taxon>Hexapoda</taxon>
        <taxon>Collembola</taxon>
        <taxon>Symphypleona</taxon>
        <taxon>Sminthuridae</taxon>
        <taxon>Allacma</taxon>
    </lineage>
</organism>
<dbReference type="EMBL" id="CAJVCH010110574">
    <property type="protein sequence ID" value="CAG7724528.1"/>
    <property type="molecule type" value="Genomic_DNA"/>
</dbReference>
<gene>
    <name evidence="1" type="ORF">AFUS01_LOCUS13542</name>
</gene>
<evidence type="ECO:0000313" key="2">
    <source>
        <dbReference type="Proteomes" id="UP000708208"/>
    </source>
</evidence>
<name>A0A8J2JRS2_9HEXA</name>
<sequence length="20" mass="2392">RNSVKIRNLVRPDTKNVIRI</sequence>
<accession>A0A8J2JRS2</accession>
<feature type="non-terminal residue" evidence="1">
    <location>
        <position position="1"/>
    </location>
</feature>
<protein>
    <submittedName>
        <fullName evidence="1">Uncharacterized protein</fullName>
    </submittedName>
</protein>
<keyword evidence="2" id="KW-1185">Reference proteome</keyword>
<dbReference type="AlphaFoldDB" id="A0A8J2JRS2"/>